<dbReference type="RefSeq" id="WP_157402414.1">
    <property type="nucleotide sequence ID" value="NZ_JABULY010000002.1"/>
</dbReference>
<dbReference type="AlphaFoldDB" id="A0A949T701"/>
<evidence type="ECO:0000256" key="4">
    <source>
        <dbReference type="ARBA" id="ARBA00022691"/>
    </source>
</evidence>
<keyword evidence="1 6" id="KW-0963">Cytoplasm</keyword>
<dbReference type="InterPro" id="IPR022882">
    <property type="entry name" value="tRNA_adenine-N6_MeTrfase"/>
</dbReference>
<dbReference type="PROSITE" id="PS00092">
    <property type="entry name" value="N6_MTASE"/>
    <property type="match status" value="1"/>
</dbReference>
<dbReference type="PANTHER" id="PTHR47739">
    <property type="entry name" value="TRNA1(VAL) (ADENINE(37)-N6)-METHYLTRANSFERASE"/>
    <property type="match status" value="1"/>
</dbReference>
<comment type="function">
    <text evidence="6">Specifically methylates the adenine in position 37 of tRNA(1)(Val) (anticodon cmo5UAC).</text>
</comment>
<dbReference type="GO" id="GO:0005737">
    <property type="term" value="C:cytoplasm"/>
    <property type="evidence" value="ECO:0007669"/>
    <property type="project" value="UniProtKB-SubCell"/>
</dbReference>
<comment type="similarity">
    <text evidence="6">Belongs to the methyltransferase superfamily. tRNA (adenine-N(6)-)-methyltransferase family.</text>
</comment>
<feature type="domain" description="Methyltransferase small" evidence="7">
    <location>
        <begin position="22"/>
        <end position="161"/>
    </location>
</feature>
<dbReference type="Pfam" id="PF05175">
    <property type="entry name" value="MTS"/>
    <property type="match status" value="1"/>
</dbReference>
<reference evidence="9 11" key="1">
    <citation type="journal article" date="2021" name="Mol. Ecol.">
        <title>Polar bear-adapted Ursidibacter maritimus are remarkably conserved after generations in captivity.</title>
        <authorList>
            <person name="Espinosa-Gongora C."/>
            <person name="Hansen M.J."/>
            <person name="Bertelsen M.F."/>
            <person name="Bojesen A.M."/>
        </authorList>
    </citation>
    <scope>NUCLEOTIDE SEQUENCE</scope>
    <source>
        <strain evidence="9">Pb43105x</strain>
        <strain evidence="8 11">Pb43106</strain>
    </source>
</reference>
<dbReference type="Proteomes" id="UP001196379">
    <property type="component" value="Unassembled WGS sequence"/>
</dbReference>
<dbReference type="InterPro" id="IPR002052">
    <property type="entry name" value="DNA_methylase_N6_adenine_CS"/>
</dbReference>
<evidence type="ECO:0000256" key="5">
    <source>
        <dbReference type="ARBA" id="ARBA00022694"/>
    </source>
</evidence>
<dbReference type="GeneID" id="65548214"/>
<protein>
    <recommendedName>
        <fullName evidence="6">tRNA1(Val) (adenine(37)-N6)-methyltransferase</fullName>
        <ecNumber evidence="6">2.1.1.223</ecNumber>
    </recommendedName>
    <alternativeName>
        <fullName evidence="6">tRNA m6A37 methyltransferase</fullName>
    </alternativeName>
</protein>
<dbReference type="PRINTS" id="PR00507">
    <property type="entry name" value="N12N6MTFRASE"/>
</dbReference>
<dbReference type="GO" id="GO:0016430">
    <property type="term" value="F:tRNA (adenine-N6)-methyltransferase activity"/>
    <property type="evidence" value="ECO:0007669"/>
    <property type="project" value="UniProtKB-UniRule"/>
</dbReference>
<dbReference type="EMBL" id="JABULY010000002">
    <property type="protein sequence ID" value="MBV6531701.1"/>
    <property type="molecule type" value="Genomic_DNA"/>
</dbReference>
<evidence type="ECO:0000259" key="7">
    <source>
        <dbReference type="Pfam" id="PF05175"/>
    </source>
</evidence>
<comment type="catalytic activity">
    <reaction evidence="6">
        <text>adenosine(37) in tRNA1(Val) + S-adenosyl-L-methionine = N(6)-methyladenosine(37) in tRNA1(Val) + S-adenosyl-L-homocysteine + H(+)</text>
        <dbReference type="Rhea" id="RHEA:43160"/>
        <dbReference type="Rhea" id="RHEA-COMP:10369"/>
        <dbReference type="Rhea" id="RHEA-COMP:10370"/>
        <dbReference type="ChEBI" id="CHEBI:15378"/>
        <dbReference type="ChEBI" id="CHEBI:57856"/>
        <dbReference type="ChEBI" id="CHEBI:59789"/>
        <dbReference type="ChEBI" id="CHEBI:74411"/>
        <dbReference type="ChEBI" id="CHEBI:74449"/>
        <dbReference type="EC" id="2.1.1.223"/>
    </reaction>
</comment>
<dbReference type="InterPro" id="IPR029063">
    <property type="entry name" value="SAM-dependent_MTases_sf"/>
</dbReference>
<dbReference type="Proteomes" id="UP000732858">
    <property type="component" value="Unassembled WGS sequence"/>
</dbReference>
<sequence length="236" mass="27022">MAKSTGFQFKQFFIAHDKCAMKVNTDSIILGSIVNTSQCKQILDLGTGSGLLAIMLAQRTAYDCQITAVELEQNAFIQATENIHHSPWSEKITPIQADVLQLTLTDKFDLIVSNPPYFEHSLATRSSERDLARTTPQSHLIWLAQAKKWLKETGHIAFILPTETSEKLIQQAKHQNLHCVEKWNIITKEGKKPKRSITIFSQQMTTYIEQELIIYQSNNEYTQRFKELTKDFYLNG</sequence>
<evidence type="ECO:0000313" key="8">
    <source>
        <dbReference type="EMBL" id="MBV6531701.1"/>
    </source>
</evidence>
<keyword evidence="5 6" id="KW-0819">tRNA processing</keyword>
<evidence type="ECO:0000256" key="3">
    <source>
        <dbReference type="ARBA" id="ARBA00022679"/>
    </source>
</evidence>
<keyword evidence="4 6" id="KW-0949">S-adenosyl-L-methionine</keyword>
<proteinExistence type="inferred from homology"/>
<dbReference type="SUPFAM" id="SSF53335">
    <property type="entry name" value="S-adenosyl-L-methionine-dependent methyltransferases"/>
    <property type="match status" value="1"/>
</dbReference>
<keyword evidence="3 6" id="KW-0808">Transferase</keyword>
<comment type="caution">
    <text evidence="9">The sequence shown here is derived from an EMBL/GenBank/DDBJ whole genome shotgun (WGS) entry which is preliminary data.</text>
</comment>
<accession>A0A949T701</accession>
<dbReference type="HAMAP" id="MF_01872">
    <property type="entry name" value="tRNA_methyltr_YfiC"/>
    <property type="match status" value="1"/>
</dbReference>
<keyword evidence="11" id="KW-1185">Reference proteome</keyword>
<dbReference type="EMBL" id="JABUMC010000015">
    <property type="protein sequence ID" value="MBV6547145.1"/>
    <property type="molecule type" value="Genomic_DNA"/>
</dbReference>
<evidence type="ECO:0000256" key="1">
    <source>
        <dbReference type="ARBA" id="ARBA00022490"/>
    </source>
</evidence>
<comment type="subcellular location">
    <subcellularLocation>
        <location evidence="6">Cytoplasm</location>
    </subcellularLocation>
</comment>
<dbReference type="OrthoDB" id="5383291at2"/>
<keyword evidence="2 6" id="KW-0489">Methyltransferase</keyword>
<evidence type="ECO:0000256" key="2">
    <source>
        <dbReference type="ARBA" id="ARBA00022603"/>
    </source>
</evidence>
<evidence type="ECO:0000313" key="11">
    <source>
        <dbReference type="Proteomes" id="UP001196379"/>
    </source>
</evidence>
<dbReference type="Gene3D" id="3.40.50.150">
    <property type="entry name" value="Vaccinia Virus protein VP39"/>
    <property type="match status" value="1"/>
</dbReference>
<dbReference type="CDD" id="cd02440">
    <property type="entry name" value="AdoMet_MTases"/>
    <property type="match status" value="1"/>
</dbReference>
<dbReference type="GO" id="GO:0003676">
    <property type="term" value="F:nucleic acid binding"/>
    <property type="evidence" value="ECO:0007669"/>
    <property type="project" value="InterPro"/>
</dbReference>
<evidence type="ECO:0000313" key="9">
    <source>
        <dbReference type="EMBL" id="MBV6547145.1"/>
    </source>
</evidence>
<gene>
    <name evidence="8" type="ORF">HT657_06065</name>
    <name evidence="9" type="ORF">HT672_07620</name>
</gene>
<dbReference type="PANTHER" id="PTHR47739:SF1">
    <property type="entry name" value="TRNA1(VAL) (ADENINE(37)-N6)-METHYLTRANSFERASE"/>
    <property type="match status" value="1"/>
</dbReference>
<dbReference type="GO" id="GO:0032259">
    <property type="term" value="P:methylation"/>
    <property type="evidence" value="ECO:0007669"/>
    <property type="project" value="UniProtKB-KW"/>
</dbReference>
<dbReference type="GO" id="GO:0008033">
    <property type="term" value="P:tRNA processing"/>
    <property type="evidence" value="ECO:0007669"/>
    <property type="project" value="UniProtKB-UniRule"/>
</dbReference>
<organism evidence="9 10">
    <name type="scientific">Ursidibacter maritimus</name>
    <dbReference type="NCBI Taxonomy" id="1331689"/>
    <lineage>
        <taxon>Bacteria</taxon>
        <taxon>Pseudomonadati</taxon>
        <taxon>Pseudomonadota</taxon>
        <taxon>Gammaproteobacteria</taxon>
        <taxon>Pasteurellales</taxon>
        <taxon>Pasteurellaceae</taxon>
        <taxon>Ursidibacter</taxon>
    </lineage>
</organism>
<dbReference type="EC" id="2.1.1.223" evidence="6"/>
<evidence type="ECO:0000313" key="10">
    <source>
        <dbReference type="Proteomes" id="UP000732858"/>
    </source>
</evidence>
<name>A0A949T701_9PAST</name>
<dbReference type="InterPro" id="IPR050210">
    <property type="entry name" value="tRNA_Adenine-N(6)_MTase"/>
</dbReference>
<evidence type="ECO:0000256" key="6">
    <source>
        <dbReference type="HAMAP-Rule" id="MF_01872"/>
    </source>
</evidence>
<dbReference type="InterPro" id="IPR007848">
    <property type="entry name" value="Small_mtfrase_dom"/>
</dbReference>